<accession>A0ACC7S3W2</accession>
<name>A0ACC7S3W2_DOLFA</name>
<dbReference type="Proteomes" id="UP001517388">
    <property type="component" value="Unassembled WGS sequence"/>
</dbReference>
<organism evidence="1 2">
    <name type="scientific">Dolichospermum flos-aquae UHCC 0037</name>
    <dbReference type="NCBI Taxonomy" id="2590026"/>
    <lineage>
        <taxon>Bacteria</taxon>
        <taxon>Bacillati</taxon>
        <taxon>Cyanobacteriota</taxon>
        <taxon>Cyanophyceae</taxon>
        <taxon>Nostocales</taxon>
        <taxon>Aphanizomenonaceae</taxon>
        <taxon>Dolichospermum</taxon>
    </lineage>
</organism>
<evidence type="ECO:0000313" key="1">
    <source>
        <dbReference type="EMBL" id="MTJ43192.1"/>
    </source>
</evidence>
<keyword evidence="2" id="KW-1185">Reference proteome</keyword>
<evidence type="ECO:0000313" key="2">
    <source>
        <dbReference type="Proteomes" id="UP001517388"/>
    </source>
</evidence>
<comment type="caution">
    <text evidence="1">The sequence shown here is derived from an EMBL/GenBank/DDBJ whole genome shotgun (WGS) entry which is preliminary data.</text>
</comment>
<sequence>MSQRRVQIVILCEDRQQEVFARHFLKKRGFTGNIKPKICLEGAGEQFVRDNYPKEVKAYRSKNYLSGMLIVLIDADKKTVEERLKQLDDALIENSQQLRQPSEAIAIFVPKRNIETWIYYLQGTNVDEQAEKPYPKFDKNESICKPYVEQLVNQCSQGNLDENAPPSLKAACGELQRILPLIG</sequence>
<dbReference type="EMBL" id="VILF01000001">
    <property type="protein sequence ID" value="MTJ43192.1"/>
    <property type="molecule type" value="Genomic_DNA"/>
</dbReference>
<protein>
    <submittedName>
        <fullName evidence="1">Uncharacterized protein</fullName>
    </submittedName>
</protein>
<reference evidence="2" key="1">
    <citation type="journal article" date="2020" name="Toxins">
        <title>Phylogenomic Analysis of Secondary Metabolism in the Toxic Cyanobacterial Genera Anabaena, Dolichospermum and Aphanizomenon.</title>
        <authorList>
            <person name="Oesterholm J."/>
            <person name="Popin R.V."/>
            <person name="Fewer D.P."/>
            <person name="Sivonen K."/>
        </authorList>
    </citation>
    <scope>NUCLEOTIDE SEQUENCE [LARGE SCALE GENOMIC DNA]</scope>
    <source>
        <strain evidence="2">UHCC 0037</strain>
    </source>
</reference>
<gene>
    <name evidence="1" type="ORF">FJR39_08150</name>
</gene>
<proteinExistence type="predicted"/>